<evidence type="ECO:0008006" key="4">
    <source>
        <dbReference type="Google" id="ProtNLM"/>
    </source>
</evidence>
<dbReference type="Proteomes" id="UP000586827">
    <property type="component" value="Unassembled WGS sequence"/>
</dbReference>
<sequence length="249" mass="26196">MVPSAEGFHIKYTALRITRVVATLAFVVSAAATASAQEPAGLALAPVPNTVLASDDFNRAELGPNWVTVGGGDLYLNNGQISGVGTPSVPLSFAYWAEPSPSATQEVSANVRWSGQNPAHSAAAVVLRANPSRIPAAGASGVQFWFVDNLMGIMYEDPDVPLKFRPALGTESYVPTAKFPENAQITLRAVGTTYTAYVNGTQVLQGTVPESVVPLSQRTMGVQIQDDSMVADGGEPPADFDDWVARYAA</sequence>
<evidence type="ECO:0000313" key="3">
    <source>
        <dbReference type="Proteomes" id="UP000586827"/>
    </source>
</evidence>
<gene>
    <name evidence="2" type="ORF">HLB23_11470</name>
</gene>
<accession>A0A849BW75</accession>
<evidence type="ECO:0000313" key="2">
    <source>
        <dbReference type="EMBL" id="NNH70474.1"/>
    </source>
</evidence>
<name>A0A849BW75_9NOCA</name>
<keyword evidence="1" id="KW-0732">Signal</keyword>
<dbReference type="AlphaFoldDB" id="A0A849BW75"/>
<feature type="signal peptide" evidence="1">
    <location>
        <begin position="1"/>
        <end position="36"/>
    </location>
</feature>
<keyword evidence="3" id="KW-1185">Reference proteome</keyword>
<dbReference type="RefSeq" id="WP_157553220.1">
    <property type="nucleotide sequence ID" value="NZ_JABELX010000004.1"/>
</dbReference>
<dbReference type="Gene3D" id="2.60.120.560">
    <property type="entry name" value="Exo-inulinase, domain 1"/>
    <property type="match status" value="1"/>
</dbReference>
<organism evidence="2 3">
    <name type="scientific">Nocardia uniformis</name>
    <dbReference type="NCBI Taxonomy" id="53432"/>
    <lineage>
        <taxon>Bacteria</taxon>
        <taxon>Bacillati</taxon>
        <taxon>Actinomycetota</taxon>
        <taxon>Actinomycetes</taxon>
        <taxon>Mycobacteriales</taxon>
        <taxon>Nocardiaceae</taxon>
        <taxon>Nocardia</taxon>
    </lineage>
</organism>
<proteinExistence type="predicted"/>
<reference evidence="2 3" key="1">
    <citation type="submission" date="2020-05" db="EMBL/GenBank/DDBJ databases">
        <title>MicrobeNet Type strains.</title>
        <authorList>
            <person name="Nicholson A.C."/>
        </authorList>
    </citation>
    <scope>NUCLEOTIDE SEQUENCE [LARGE SCALE GENOMIC DNA]</scope>
    <source>
        <strain evidence="2 3">JCM 3224</strain>
    </source>
</reference>
<dbReference type="EMBL" id="JABELX010000004">
    <property type="protein sequence ID" value="NNH70474.1"/>
    <property type="molecule type" value="Genomic_DNA"/>
</dbReference>
<comment type="caution">
    <text evidence="2">The sequence shown here is derived from an EMBL/GenBank/DDBJ whole genome shotgun (WGS) entry which is preliminary data.</text>
</comment>
<feature type="chain" id="PRO_5032571558" description="LamG domain-containing protein" evidence="1">
    <location>
        <begin position="37"/>
        <end position="249"/>
    </location>
</feature>
<protein>
    <recommendedName>
        <fullName evidence="4">LamG domain-containing protein</fullName>
    </recommendedName>
</protein>
<evidence type="ECO:0000256" key="1">
    <source>
        <dbReference type="SAM" id="SignalP"/>
    </source>
</evidence>